<dbReference type="Pfam" id="PF13358">
    <property type="entry name" value="DDE_3"/>
    <property type="match status" value="1"/>
</dbReference>
<evidence type="ECO:0000313" key="2">
    <source>
        <dbReference type="EMBL" id="GEO83066.1"/>
    </source>
</evidence>
<dbReference type="GO" id="GO:0003676">
    <property type="term" value="F:nucleic acid binding"/>
    <property type="evidence" value="ECO:0007669"/>
    <property type="project" value="InterPro"/>
</dbReference>
<sequence length="152" mass="16962">MWARRGSRPRAVRDTRYQSAYIFGAVCPARGVGAALVMPRADTEAMSLHLAEISRHVTKDAHAVVVLDGAGWHGSDDLIIPDNITLIELPPYSPELNPVETIWEYMRQNKLANRLYETYEDIVKACCDAWNDLIAAPARIISIASRDWANVS</sequence>
<evidence type="ECO:0000259" key="1">
    <source>
        <dbReference type="Pfam" id="PF13358"/>
    </source>
</evidence>
<dbReference type="Proteomes" id="UP000321567">
    <property type="component" value="Unassembled WGS sequence"/>
</dbReference>
<accession>A0A512HC80</accession>
<proteinExistence type="predicted"/>
<keyword evidence="3" id="KW-1185">Reference proteome</keyword>
<dbReference type="Gene3D" id="3.30.420.10">
    <property type="entry name" value="Ribonuclease H-like superfamily/Ribonuclease H"/>
    <property type="match status" value="1"/>
</dbReference>
<comment type="caution">
    <text evidence="2">The sequence shown here is derived from an EMBL/GenBank/DDBJ whole genome shotgun (WGS) entry which is preliminary data.</text>
</comment>
<reference evidence="2 3" key="1">
    <citation type="submission" date="2019-07" db="EMBL/GenBank/DDBJ databases">
        <title>Whole genome shotgun sequence of Rhodospirillum oryzae NBRC 107573.</title>
        <authorList>
            <person name="Hosoyama A."/>
            <person name="Uohara A."/>
            <person name="Ohji S."/>
            <person name="Ichikawa N."/>
        </authorList>
    </citation>
    <scope>NUCLEOTIDE SEQUENCE [LARGE SCALE GENOMIC DNA]</scope>
    <source>
        <strain evidence="2 3">NBRC 107573</strain>
    </source>
</reference>
<dbReference type="InterPro" id="IPR038717">
    <property type="entry name" value="Tc1-like_DDE_dom"/>
</dbReference>
<evidence type="ECO:0000313" key="3">
    <source>
        <dbReference type="Proteomes" id="UP000321567"/>
    </source>
</evidence>
<gene>
    <name evidence="2" type="ORF">ROR02_31970</name>
</gene>
<dbReference type="InterPro" id="IPR036397">
    <property type="entry name" value="RNaseH_sf"/>
</dbReference>
<organism evidence="2 3">
    <name type="scientific">Pararhodospirillum oryzae</name>
    <dbReference type="NCBI Taxonomy" id="478448"/>
    <lineage>
        <taxon>Bacteria</taxon>
        <taxon>Pseudomonadati</taxon>
        <taxon>Pseudomonadota</taxon>
        <taxon>Alphaproteobacteria</taxon>
        <taxon>Rhodospirillales</taxon>
        <taxon>Rhodospirillaceae</taxon>
        <taxon>Pararhodospirillum</taxon>
    </lineage>
</organism>
<dbReference type="InterPro" id="IPR047655">
    <property type="entry name" value="Transpos_IS630-like"/>
</dbReference>
<dbReference type="EMBL" id="BJZO01000198">
    <property type="protein sequence ID" value="GEO83066.1"/>
    <property type="molecule type" value="Genomic_DNA"/>
</dbReference>
<dbReference type="AlphaFoldDB" id="A0A512HC80"/>
<name>A0A512HC80_9PROT</name>
<dbReference type="NCBIfam" id="NF033545">
    <property type="entry name" value="transpos_IS630"/>
    <property type="match status" value="1"/>
</dbReference>
<protein>
    <submittedName>
        <fullName evidence="2">Transposase</fullName>
    </submittedName>
</protein>
<feature type="domain" description="Tc1-like transposase DDE" evidence="1">
    <location>
        <begin position="2"/>
        <end position="122"/>
    </location>
</feature>